<reference evidence="2 3" key="1">
    <citation type="submission" date="2023-02" db="EMBL/GenBank/DDBJ databases">
        <title>LHISI_Scaffold_Assembly.</title>
        <authorList>
            <person name="Stuart O.P."/>
            <person name="Cleave R."/>
            <person name="Magrath M.J.L."/>
            <person name="Mikheyev A.S."/>
        </authorList>
    </citation>
    <scope>NUCLEOTIDE SEQUENCE [LARGE SCALE GENOMIC DNA]</scope>
    <source>
        <strain evidence="2">Daus_M_001</strain>
        <tissue evidence="2">Leg muscle</tissue>
    </source>
</reference>
<dbReference type="Proteomes" id="UP001159363">
    <property type="component" value="Chromosome 4"/>
</dbReference>
<proteinExistence type="predicted"/>
<feature type="region of interest" description="Disordered" evidence="1">
    <location>
        <begin position="847"/>
        <end position="887"/>
    </location>
</feature>
<evidence type="ECO:0000256" key="1">
    <source>
        <dbReference type="SAM" id="MobiDB-lite"/>
    </source>
</evidence>
<keyword evidence="3" id="KW-1185">Reference proteome</keyword>
<protein>
    <submittedName>
        <fullName evidence="2">Uncharacterized protein</fullName>
    </submittedName>
</protein>
<accession>A0ABQ9HK07</accession>
<feature type="region of interest" description="Disordered" evidence="1">
    <location>
        <begin position="306"/>
        <end position="359"/>
    </location>
</feature>
<gene>
    <name evidence="2" type="ORF">PR048_016539</name>
</gene>
<evidence type="ECO:0000313" key="3">
    <source>
        <dbReference type="Proteomes" id="UP001159363"/>
    </source>
</evidence>
<dbReference type="EMBL" id="JARBHB010000005">
    <property type="protein sequence ID" value="KAJ8884681.1"/>
    <property type="molecule type" value="Genomic_DNA"/>
</dbReference>
<feature type="compositionally biased region" description="Polar residues" evidence="1">
    <location>
        <begin position="875"/>
        <end position="887"/>
    </location>
</feature>
<feature type="region of interest" description="Disordered" evidence="1">
    <location>
        <begin position="1"/>
        <end position="20"/>
    </location>
</feature>
<name>A0ABQ9HK07_9NEOP</name>
<evidence type="ECO:0000313" key="2">
    <source>
        <dbReference type="EMBL" id="KAJ8884681.1"/>
    </source>
</evidence>
<organism evidence="2 3">
    <name type="scientific">Dryococelus australis</name>
    <dbReference type="NCBI Taxonomy" id="614101"/>
    <lineage>
        <taxon>Eukaryota</taxon>
        <taxon>Metazoa</taxon>
        <taxon>Ecdysozoa</taxon>
        <taxon>Arthropoda</taxon>
        <taxon>Hexapoda</taxon>
        <taxon>Insecta</taxon>
        <taxon>Pterygota</taxon>
        <taxon>Neoptera</taxon>
        <taxon>Polyneoptera</taxon>
        <taxon>Phasmatodea</taxon>
        <taxon>Verophasmatodea</taxon>
        <taxon>Anareolatae</taxon>
        <taxon>Phasmatidae</taxon>
        <taxon>Eurycanthinae</taxon>
        <taxon>Dryococelus</taxon>
    </lineage>
</organism>
<sequence>MKQSPQLPWATGSGGKPATTITSANWRQRHATANFVPCRLKIKAADDPRPRGALRPTSSTDLAFISSLIKSNTTSAEWKAMNDIQNNRDIIILSTDKGSTILKDSSTYRLLPEDPPAQFSDHLKHFLASQGRLQGLSHKSIQLITPEKLAMPVLYSLPKNQKTIATSRITHYKRCGSPTEKISALVNAQLQLWVQYKPTPNFKPLEKENNMIQNASRIEKRSIAPEFSHLVYGFVKGEERGGSNEKMRKLVPNCLVVMEGGRMEGGWQKGVEGCGMATRWNGEGSRGAEGWERDLVVGRVQSVRAVEGGGGGRKTSRMRKGAGPIPTFAWSDSENHGKPKSGWPDQESKPGLPKCKSSAQPLRHLDQPKLKAEPWPPVCCHPFHAKKSMLYGVTRAKAFLDRSYSSSHFNIQIQCPTSTTDPQKKLNIRNSDIPIVVPYHERMNKLKTILNYRHKFLSSSVNTQDLFSKPPSWESRLDVTSRGGAPKYETWRLSTMALHNAGFQIMVTAVAPNAYTAITVGHIEVGLVRKHYILPLSKPLMAFTCPLHSEMFVASGQWKQTQWHACQQSSLQCSSVEPTLWTRLYGLLWPCKQDGGHPDVVKLHGPVPVCRCVRPSSIHWFHTSIIVVAACPVRAEISCHEFMCDFRSKQPPCSSRADCPRLNVFWVRPHQNARMGEWEIPVKTIRPAVSSGTISHMQKMGATPPRIKPDSPRLKHGVPKWQPTTCNHIFLTETKLISCILPEQLMFCTMCTVKACKCSVTQTKKLLAFLLHYLLTCAYMVHLMHVMSNYKHVILDYTVRPETPTSRHANTTLRKIVLLTVPLIPSSEDPPAKITLVTLRATEASTQSTATAPASKRLTPGDMKGSRLLQRKQEVNSATSAVRSLNP</sequence>
<comment type="caution">
    <text evidence="2">The sequence shown here is derived from an EMBL/GenBank/DDBJ whole genome shotgun (WGS) entry which is preliminary data.</text>
</comment>